<dbReference type="EMBL" id="PVZC01000001">
    <property type="protein sequence ID" value="PRY02588.1"/>
    <property type="molecule type" value="Genomic_DNA"/>
</dbReference>
<dbReference type="PANTHER" id="PTHR45947:SF3">
    <property type="entry name" value="SULFOQUINOVOSYL TRANSFERASE SQD2"/>
    <property type="match status" value="1"/>
</dbReference>
<name>A0A2T0QF92_9ACTN</name>
<evidence type="ECO:0000259" key="4">
    <source>
        <dbReference type="Pfam" id="PF13439"/>
    </source>
</evidence>
<dbReference type="CDD" id="cd03801">
    <property type="entry name" value="GT4_PimA-like"/>
    <property type="match status" value="1"/>
</dbReference>
<protein>
    <submittedName>
        <fullName evidence="5">Phosphatidylinositol alpha-1,6-mannosyltransferase</fullName>
    </submittedName>
</protein>
<dbReference type="PANTHER" id="PTHR45947">
    <property type="entry name" value="SULFOQUINOVOSYL TRANSFERASE SQD2"/>
    <property type="match status" value="1"/>
</dbReference>
<dbReference type="OrthoDB" id="9808602at2"/>
<dbReference type="FunFam" id="3.40.50.2000:FF:000069">
    <property type="entry name" value="Alpha-(1-6)-phosphatidylinositol monomannoside mannosyltransferase"/>
    <property type="match status" value="1"/>
</dbReference>
<evidence type="ECO:0000256" key="1">
    <source>
        <dbReference type="ARBA" id="ARBA00022676"/>
    </source>
</evidence>
<evidence type="ECO:0000259" key="3">
    <source>
        <dbReference type="Pfam" id="PF00534"/>
    </source>
</evidence>
<reference evidence="5 6" key="1">
    <citation type="submission" date="2018-03" db="EMBL/GenBank/DDBJ databases">
        <title>Genomic Encyclopedia of Archaeal and Bacterial Type Strains, Phase II (KMG-II): from individual species to whole genera.</title>
        <authorList>
            <person name="Goeker M."/>
        </authorList>
    </citation>
    <scope>NUCLEOTIDE SEQUENCE [LARGE SCALE GENOMIC DNA]</scope>
    <source>
        <strain evidence="5 6">DSM 45601</strain>
    </source>
</reference>
<dbReference type="Pfam" id="PF00534">
    <property type="entry name" value="Glycos_transf_1"/>
    <property type="match status" value="1"/>
</dbReference>
<evidence type="ECO:0000313" key="6">
    <source>
        <dbReference type="Proteomes" id="UP000237846"/>
    </source>
</evidence>
<dbReference type="InterPro" id="IPR028098">
    <property type="entry name" value="Glyco_trans_4-like_N"/>
</dbReference>
<dbReference type="AlphaFoldDB" id="A0A2T0QF92"/>
<keyword evidence="6" id="KW-1185">Reference proteome</keyword>
<proteinExistence type="predicted"/>
<evidence type="ECO:0000256" key="2">
    <source>
        <dbReference type="ARBA" id="ARBA00022679"/>
    </source>
</evidence>
<sequence length="377" mass="40719">MGRTLIVTNDFPPRQGGIESFVYELARRFDPGEIVVYTSATPGAAEFDRRLDFPVLRDRSRVLLPTARMTGRAVDAAHAFGCDSVWFGAAAPLGLMGPRLRRAGVRRLVATTHGHEVWWSRVPGTSAALRRIGDAVDVLTYLGDYTRSRIARSLRPEAAGRMRRLVPGVDAETFAPGGDGERVRAEYGLGDRPVVVCVSRLVPRKGQDTLIRALPRLRREVPGATLLIVGRGPDESRLRSLARRCGVADAVVFAGGQPHHAVPAFFAAGDVFAMPCRTRRGGLEPEALGIVYLEAAATGLPVVVGDSGGAPDTVRDGETGYVVRGGVPDDTARRLAELLGDRGLARAMGEKGRAWVRQHWSWDRSHRALAALLRGDG</sequence>
<gene>
    <name evidence="5" type="ORF">CLV72_1011191</name>
</gene>
<feature type="domain" description="Glycosyl transferase family 1" evidence="3">
    <location>
        <begin position="184"/>
        <end position="355"/>
    </location>
</feature>
<dbReference type="Gene3D" id="3.40.50.2000">
    <property type="entry name" value="Glycogen Phosphorylase B"/>
    <property type="match status" value="2"/>
</dbReference>
<keyword evidence="1 5" id="KW-0328">Glycosyltransferase</keyword>
<dbReference type="Proteomes" id="UP000237846">
    <property type="component" value="Unassembled WGS sequence"/>
</dbReference>
<feature type="domain" description="Glycosyltransferase subfamily 4-like N-terminal" evidence="4">
    <location>
        <begin position="16"/>
        <end position="172"/>
    </location>
</feature>
<organism evidence="5 6">
    <name type="scientific">Allonocardiopsis opalescens</name>
    <dbReference type="NCBI Taxonomy" id="1144618"/>
    <lineage>
        <taxon>Bacteria</taxon>
        <taxon>Bacillati</taxon>
        <taxon>Actinomycetota</taxon>
        <taxon>Actinomycetes</taxon>
        <taxon>Streptosporangiales</taxon>
        <taxon>Allonocardiopsis</taxon>
    </lineage>
</organism>
<evidence type="ECO:0000313" key="5">
    <source>
        <dbReference type="EMBL" id="PRY02588.1"/>
    </source>
</evidence>
<dbReference type="GO" id="GO:1901137">
    <property type="term" value="P:carbohydrate derivative biosynthetic process"/>
    <property type="evidence" value="ECO:0007669"/>
    <property type="project" value="UniProtKB-ARBA"/>
</dbReference>
<keyword evidence="2 5" id="KW-0808">Transferase</keyword>
<accession>A0A2T0QF92</accession>
<dbReference type="SUPFAM" id="SSF53756">
    <property type="entry name" value="UDP-Glycosyltransferase/glycogen phosphorylase"/>
    <property type="match status" value="1"/>
</dbReference>
<comment type="caution">
    <text evidence="5">The sequence shown here is derived from an EMBL/GenBank/DDBJ whole genome shotgun (WGS) entry which is preliminary data.</text>
</comment>
<dbReference type="RefSeq" id="WP_106240411.1">
    <property type="nucleotide sequence ID" value="NZ_PVZC01000001.1"/>
</dbReference>
<dbReference type="InterPro" id="IPR050194">
    <property type="entry name" value="Glycosyltransferase_grp1"/>
</dbReference>
<dbReference type="GO" id="GO:0016758">
    <property type="term" value="F:hexosyltransferase activity"/>
    <property type="evidence" value="ECO:0007669"/>
    <property type="project" value="TreeGrafter"/>
</dbReference>
<dbReference type="InterPro" id="IPR001296">
    <property type="entry name" value="Glyco_trans_1"/>
</dbReference>
<dbReference type="Pfam" id="PF13439">
    <property type="entry name" value="Glyco_transf_4"/>
    <property type="match status" value="1"/>
</dbReference>